<dbReference type="RefSeq" id="WP_257594652.1">
    <property type="nucleotide sequence ID" value="NZ_JANKHH010000001.1"/>
</dbReference>
<comment type="caution">
    <text evidence="1">The sequence shown here is derived from an EMBL/GenBank/DDBJ whole genome shotgun (WGS) entry which is preliminary data.</text>
</comment>
<protein>
    <recommendedName>
        <fullName evidence="3">DUF2169 domain-containing protein</fullName>
    </recommendedName>
</protein>
<keyword evidence="2" id="KW-1185">Reference proteome</keyword>
<evidence type="ECO:0008006" key="3">
    <source>
        <dbReference type="Google" id="ProtNLM"/>
    </source>
</evidence>
<accession>A0ABT1XML3</accession>
<gene>
    <name evidence="1" type="ORF">NSO95_02955</name>
</gene>
<organism evidence="1 2">
    <name type="scientific">Parerythrobacter lacustris</name>
    <dbReference type="NCBI Taxonomy" id="2969984"/>
    <lineage>
        <taxon>Bacteria</taxon>
        <taxon>Pseudomonadati</taxon>
        <taxon>Pseudomonadota</taxon>
        <taxon>Alphaproteobacteria</taxon>
        <taxon>Sphingomonadales</taxon>
        <taxon>Erythrobacteraceae</taxon>
        <taxon>Parerythrobacter</taxon>
    </lineage>
</organism>
<dbReference type="EMBL" id="JANKHH010000001">
    <property type="protein sequence ID" value="MCR2832895.1"/>
    <property type="molecule type" value="Genomic_DNA"/>
</dbReference>
<evidence type="ECO:0000313" key="1">
    <source>
        <dbReference type="EMBL" id="MCR2832895.1"/>
    </source>
</evidence>
<reference evidence="1 2" key="1">
    <citation type="submission" date="2022-08" db="EMBL/GenBank/DDBJ databases">
        <title>Polyphasic taxonomy analysis of Qipengyuania sp.RS5-5.</title>
        <authorList>
            <person name="Xamxidin M."/>
            <person name="Wu M."/>
        </authorList>
    </citation>
    <scope>NUCLEOTIDE SEQUENCE [LARGE SCALE GENOMIC DNA]</scope>
    <source>
        <strain evidence="1 2">RS5-5</strain>
    </source>
</reference>
<name>A0ABT1XML3_9SPHN</name>
<sequence length="239" mass="26602">MNEAATEPEIEFLCDPALLGTIPAPDRAIRFAPDWFKRLPRELGVPDAHGLPGLTAKACLPMTDAFALGYIIPLPFEVRIMVPEDRVHIQLGWAPDAPFAPVEQHLPSQIGAPEPPFEQIMPLKFINPWRIRVPQGYSVLFSTPFSRVDLPFTCFTGFVDCDRFDTTVNLPFAWTGPAGDFHLPAGLPIAQLLPVRRDTLLKESTARASSDAELAEQAAAADRKYHEESTYARAWRVKK</sequence>
<evidence type="ECO:0000313" key="2">
    <source>
        <dbReference type="Proteomes" id="UP001206067"/>
    </source>
</evidence>
<proteinExistence type="predicted"/>
<dbReference type="Proteomes" id="UP001206067">
    <property type="component" value="Unassembled WGS sequence"/>
</dbReference>